<evidence type="ECO:0000256" key="3">
    <source>
        <dbReference type="ARBA" id="ARBA00012593"/>
    </source>
</evidence>
<reference evidence="11 12" key="1">
    <citation type="submission" date="2018-06" db="EMBL/GenBank/DDBJ databases">
        <title>Whole genome sequencing of Candida tropicalis (genome annotated by CSBL at Korea University).</title>
        <authorList>
            <person name="Ahn J."/>
        </authorList>
    </citation>
    <scope>NUCLEOTIDE SEQUENCE [LARGE SCALE GENOMIC DNA]</scope>
    <source>
        <strain evidence="11 12">ATCC 20962</strain>
    </source>
</reference>
<comment type="caution">
    <text evidence="11">The sequence shown here is derived from an EMBL/GenBank/DDBJ whole genome shotgun (WGS) entry which is preliminary data.</text>
</comment>
<dbReference type="Gene3D" id="1.50.10.10">
    <property type="match status" value="1"/>
</dbReference>
<evidence type="ECO:0000259" key="10">
    <source>
        <dbReference type="Pfam" id="PF00723"/>
    </source>
</evidence>
<evidence type="ECO:0000313" key="12">
    <source>
        <dbReference type="Proteomes" id="UP000253472"/>
    </source>
</evidence>
<organism evidence="11 12">
    <name type="scientific">Candida viswanathii</name>
    <dbReference type="NCBI Taxonomy" id="5486"/>
    <lineage>
        <taxon>Eukaryota</taxon>
        <taxon>Fungi</taxon>
        <taxon>Dikarya</taxon>
        <taxon>Ascomycota</taxon>
        <taxon>Saccharomycotina</taxon>
        <taxon>Pichiomycetes</taxon>
        <taxon>Debaryomycetaceae</taxon>
        <taxon>Candida/Lodderomyces clade</taxon>
        <taxon>Candida</taxon>
    </lineage>
</organism>
<dbReference type="OrthoDB" id="6123450at2759"/>
<gene>
    <name evidence="11" type="primary">GLA1_0</name>
    <name evidence="11" type="ORF">Cantr_02382</name>
</gene>
<keyword evidence="5" id="KW-0119">Carbohydrate metabolism</keyword>
<dbReference type="EC" id="3.2.1.3" evidence="3"/>
<dbReference type="PRINTS" id="PR00736">
    <property type="entry name" value="GLHYDRLASE15"/>
</dbReference>
<comment type="catalytic activity">
    <reaction evidence="1">
        <text>Hydrolysis of terminal (1-&gt;4)-linked alpha-D-glucose residues successively from non-reducing ends of the chains with release of beta-D-glucose.</text>
        <dbReference type="EC" id="3.2.1.3"/>
    </reaction>
</comment>
<evidence type="ECO:0000256" key="5">
    <source>
        <dbReference type="ARBA" id="ARBA00023277"/>
    </source>
</evidence>
<dbReference type="InterPro" id="IPR012341">
    <property type="entry name" value="6hp_glycosidase-like_sf"/>
</dbReference>
<evidence type="ECO:0000256" key="1">
    <source>
        <dbReference type="ARBA" id="ARBA00001863"/>
    </source>
</evidence>
<comment type="similarity">
    <text evidence="2">Belongs to the glycosyl hydrolase 15 family.</text>
</comment>
<evidence type="ECO:0000256" key="4">
    <source>
        <dbReference type="ARBA" id="ARBA00022801"/>
    </source>
</evidence>
<dbReference type="AlphaFoldDB" id="A0A367YPK5"/>
<evidence type="ECO:0000256" key="7">
    <source>
        <dbReference type="ARBA" id="ARBA00023326"/>
    </source>
</evidence>
<keyword evidence="6" id="KW-0326">Glycosidase</keyword>
<name>A0A367YPK5_9ASCO</name>
<proteinExistence type="inferred from homology"/>
<accession>A0A367YPK5</accession>
<keyword evidence="7" id="KW-0624">Polysaccharide degradation</keyword>
<evidence type="ECO:0000256" key="2">
    <source>
        <dbReference type="ARBA" id="ARBA00006188"/>
    </source>
</evidence>
<sequence>MKLTSLSSISIFILQFSIISSLFIPSAQYVPQSLFTLAATFIPSLSVSTAPVPSNFEDWLAYQEDVSLRSILDNVGGEFSSDTHLLPGVIIASPSKADPDYYYQWTRDAAITLNLVTEQVYKNPRNSSLVNLIESYIENTLVLQKIPNRSGSVESYENLGEPKFVVNLTNFDENWGRPQRDGPALRAISIMNYLNVLHEYNIPVLKESTLHNASFIYYEAIKPDLIYSIKYWNQKGFDLWEEIYDYHFFTSLVQLKSLQMGLKYAQYFSDSQSFQDELSDAITKLSDFISHDSGFINPFKPYVVSGPSIYHTGKRNGLDIATVLASLYTHEDNDTSVPYDIDNGYILTTLSSLVSDMKFRYPINFQDNFLGVALGRYPEDVYDGYRQTEGNPWFISTATASEFIYRFIYNLKTNKKDIVINNSNIDFFKPFLPLDSTESTDDDEDDDDGNDKDDFDELIIRYNTKSYTMMLDKMFNYADGFLKVVQKHVGLNGELSEQFNKVNGYMQGATKLTWSYGAVHQAIIARKKLL</sequence>
<dbReference type="PANTHER" id="PTHR31616">
    <property type="entry name" value="TREHALASE"/>
    <property type="match status" value="1"/>
</dbReference>
<dbReference type="InterPro" id="IPR011613">
    <property type="entry name" value="GH15-like"/>
</dbReference>
<keyword evidence="12" id="KW-1185">Reference proteome</keyword>
<dbReference type="EMBL" id="QLNQ01000001">
    <property type="protein sequence ID" value="RCK67710.1"/>
    <property type="molecule type" value="Genomic_DNA"/>
</dbReference>
<protein>
    <recommendedName>
        <fullName evidence="3">glucan 1,4-alpha-glucosidase</fullName>
        <ecNumber evidence="3">3.2.1.3</ecNumber>
    </recommendedName>
    <alternativeName>
        <fullName evidence="9">1,4-alpha-D-glucan glucohydrolase</fullName>
    </alternativeName>
    <alternativeName>
        <fullName evidence="8">Glucan 1,4-alpha-glucosidase</fullName>
    </alternativeName>
</protein>
<dbReference type="GO" id="GO:0004339">
    <property type="term" value="F:glucan 1,4-alpha-glucosidase activity"/>
    <property type="evidence" value="ECO:0007669"/>
    <property type="project" value="UniProtKB-EC"/>
</dbReference>
<feature type="domain" description="GH15-like" evidence="10">
    <location>
        <begin position="86"/>
        <end position="518"/>
    </location>
</feature>
<dbReference type="SUPFAM" id="SSF48208">
    <property type="entry name" value="Six-hairpin glycosidases"/>
    <property type="match status" value="1"/>
</dbReference>
<evidence type="ECO:0000256" key="8">
    <source>
        <dbReference type="ARBA" id="ARBA00033442"/>
    </source>
</evidence>
<dbReference type="PANTHER" id="PTHR31616:SF9">
    <property type="entry name" value="GLUCOAMYLASE, INTRACELLULAR SPORULATION-SPECIFIC"/>
    <property type="match status" value="1"/>
</dbReference>
<evidence type="ECO:0000313" key="11">
    <source>
        <dbReference type="EMBL" id="RCK67710.1"/>
    </source>
</evidence>
<dbReference type="Proteomes" id="UP000253472">
    <property type="component" value="Unassembled WGS sequence"/>
</dbReference>
<dbReference type="InterPro" id="IPR008928">
    <property type="entry name" value="6-hairpin_glycosidase_sf"/>
</dbReference>
<dbReference type="InterPro" id="IPR000165">
    <property type="entry name" value="Glucoamylase"/>
</dbReference>
<evidence type="ECO:0000256" key="9">
    <source>
        <dbReference type="ARBA" id="ARBA00033473"/>
    </source>
</evidence>
<dbReference type="Pfam" id="PF00723">
    <property type="entry name" value="Glyco_hydro_15"/>
    <property type="match status" value="1"/>
</dbReference>
<dbReference type="STRING" id="5486.A0A367YPK5"/>
<evidence type="ECO:0000256" key="6">
    <source>
        <dbReference type="ARBA" id="ARBA00023295"/>
    </source>
</evidence>
<dbReference type="GO" id="GO:0000324">
    <property type="term" value="C:fungal-type vacuole"/>
    <property type="evidence" value="ECO:0007669"/>
    <property type="project" value="TreeGrafter"/>
</dbReference>
<keyword evidence="4" id="KW-0378">Hydrolase</keyword>
<dbReference type="GO" id="GO:0000272">
    <property type="term" value="P:polysaccharide catabolic process"/>
    <property type="evidence" value="ECO:0007669"/>
    <property type="project" value="UniProtKB-KW"/>
</dbReference>